<proteinExistence type="predicted"/>
<feature type="chain" id="PRO_5032916492" evidence="2">
    <location>
        <begin position="24"/>
        <end position="366"/>
    </location>
</feature>
<dbReference type="Pfam" id="PF13709">
    <property type="entry name" value="DUF4159"/>
    <property type="match status" value="1"/>
</dbReference>
<evidence type="ECO:0000256" key="2">
    <source>
        <dbReference type="SAM" id="SignalP"/>
    </source>
</evidence>
<comment type="caution">
    <text evidence="4">The sequence shown here is derived from an EMBL/GenBank/DDBJ whole genome shotgun (WGS) entry which is preliminary data.</text>
</comment>
<dbReference type="RefSeq" id="WP_185676512.1">
    <property type="nucleotide sequence ID" value="NZ_JACHVB010000043.1"/>
</dbReference>
<reference evidence="4 5" key="1">
    <citation type="submission" date="2020-07" db="EMBL/GenBank/DDBJ databases">
        <authorList>
            <person name="Feng X."/>
        </authorList>
    </citation>
    <scope>NUCLEOTIDE SEQUENCE [LARGE SCALE GENOMIC DNA]</scope>
    <source>
        <strain evidence="4 5">JCM31066</strain>
    </source>
</reference>
<feature type="signal peptide" evidence="2">
    <location>
        <begin position="1"/>
        <end position="23"/>
    </location>
</feature>
<accession>A0A842HK77</accession>
<evidence type="ECO:0000256" key="1">
    <source>
        <dbReference type="SAM" id="MobiDB-lite"/>
    </source>
</evidence>
<evidence type="ECO:0000313" key="5">
    <source>
        <dbReference type="Proteomes" id="UP000546464"/>
    </source>
</evidence>
<protein>
    <submittedName>
        <fullName evidence="4">DUF4159 domain-containing protein</fullName>
    </submittedName>
</protein>
<dbReference type="AlphaFoldDB" id="A0A842HK77"/>
<organism evidence="4 5">
    <name type="scientific">Ruficoccus amylovorans</name>
    <dbReference type="NCBI Taxonomy" id="1804625"/>
    <lineage>
        <taxon>Bacteria</taxon>
        <taxon>Pseudomonadati</taxon>
        <taxon>Verrucomicrobiota</taxon>
        <taxon>Opitutia</taxon>
        <taxon>Puniceicoccales</taxon>
        <taxon>Cerasicoccaceae</taxon>
        <taxon>Ruficoccus</taxon>
    </lineage>
</organism>
<dbReference type="EMBL" id="JACHVB010000043">
    <property type="protein sequence ID" value="MBC2595561.1"/>
    <property type="molecule type" value="Genomic_DNA"/>
</dbReference>
<dbReference type="InterPro" id="IPR025297">
    <property type="entry name" value="DUF4159"/>
</dbReference>
<keyword evidence="2" id="KW-0732">Signal</keyword>
<name>A0A842HK77_9BACT</name>
<evidence type="ECO:0000259" key="3">
    <source>
        <dbReference type="Pfam" id="PF13709"/>
    </source>
</evidence>
<sequence length="366" mass="40450">MNNAFTWLAVAAALLLAAPHSGAQGAPAAPAPPAQAKASAVSAAPTPAPDANTASQPASAAAPANLLAPEPTQVIQLVQGNVLRRNYPDGLTALLAELNKETTLPLDPDPLYIETFDDPRIFEHPFIYVNYADRSDWTLSEAEKEALRAYLDRGGFIYIDAGITPSFLRDSAQYGQSHSFAEWRVTPELEEAFSSIYPDKAFLPLPRSHPLFRAFYSGLPDASVLPDTVRDYVVNEKWPQGTYAAMGLTVNGRLAVLAMPILAMGWGKNDFGQWTTFIGFRIREGAEGLSERLSEAAYTGTSYEVTREDGRKDQIFTQEEAMPAWVHEPDGDWRVFRYYYTQEISDYAHSFYTQLGVNIFVYAYTQ</sequence>
<feature type="domain" description="DUF4159" evidence="3">
    <location>
        <begin position="83"/>
        <end position="259"/>
    </location>
</feature>
<gene>
    <name evidence="4" type="ORF">H5P28_14940</name>
</gene>
<keyword evidence="5" id="KW-1185">Reference proteome</keyword>
<dbReference type="Gene3D" id="3.40.50.12140">
    <property type="entry name" value="Domain of unknown function DUF4159"/>
    <property type="match status" value="1"/>
</dbReference>
<feature type="region of interest" description="Disordered" evidence="1">
    <location>
        <begin position="22"/>
        <end position="62"/>
    </location>
</feature>
<evidence type="ECO:0000313" key="4">
    <source>
        <dbReference type="EMBL" id="MBC2595561.1"/>
    </source>
</evidence>
<dbReference type="Proteomes" id="UP000546464">
    <property type="component" value="Unassembled WGS sequence"/>
</dbReference>